<gene>
    <name evidence="1" type="ORF">OXH18_13905</name>
</gene>
<dbReference type="AlphaFoldDB" id="A0A9E9C5K7"/>
<organism evidence="1 2">
    <name type="scientific">Thermocoleostomius sinensis A174</name>
    <dbReference type="NCBI Taxonomy" id="2016057"/>
    <lineage>
        <taxon>Bacteria</taxon>
        <taxon>Bacillati</taxon>
        <taxon>Cyanobacteriota</taxon>
        <taxon>Cyanophyceae</taxon>
        <taxon>Oculatellales</taxon>
        <taxon>Oculatellaceae</taxon>
        <taxon>Thermocoleostomius</taxon>
    </lineage>
</organism>
<evidence type="ECO:0000313" key="1">
    <source>
        <dbReference type="EMBL" id="WAL58279.1"/>
    </source>
</evidence>
<reference evidence="1" key="1">
    <citation type="submission" date="2022-12" db="EMBL/GenBank/DDBJ databases">
        <title>Polyphasic identification of a Novel Hot-Spring Cyanobacterium Ocullathermofonsia sinensis gen nov. sp. nov. and Genomic Insights on its Adaptations to the Thermal Habitat.</title>
        <authorList>
            <person name="Daroch M."/>
            <person name="Tang J."/>
            <person name="Jiang Y."/>
        </authorList>
    </citation>
    <scope>NUCLEOTIDE SEQUENCE</scope>
    <source>
        <strain evidence="1">PKUAC-SCTA174</strain>
    </source>
</reference>
<dbReference type="EMBL" id="CP113797">
    <property type="protein sequence ID" value="WAL58279.1"/>
    <property type="molecule type" value="Genomic_DNA"/>
</dbReference>
<evidence type="ECO:0000313" key="2">
    <source>
        <dbReference type="Proteomes" id="UP001163152"/>
    </source>
</evidence>
<dbReference type="Proteomes" id="UP001163152">
    <property type="component" value="Chromosome"/>
</dbReference>
<dbReference type="KEGG" id="tsin:OXH18_13905"/>
<proteinExistence type="predicted"/>
<sequence length="111" mass="12814">MITIQKVFQCYGQTPEHTIAIALEQLAETCRQRAEEQQNLDWENVERSETGVPIEQRYHVMVHYEDTITAESKFEAMHNTLLGNTVVENAKITVIKIADDLPVAPLMRPWF</sequence>
<protein>
    <submittedName>
        <fullName evidence="1">Uncharacterized protein</fullName>
    </submittedName>
</protein>
<dbReference type="RefSeq" id="WP_268607683.1">
    <property type="nucleotide sequence ID" value="NZ_CP113797.1"/>
</dbReference>
<name>A0A9E9C5K7_9CYAN</name>
<accession>A0A9E9C5K7</accession>
<keyword evidence="2" id="KW-1185">Reference proteome</keyword>